<proteinExistence type="predicted"/>
<dbReference type="PIRSF" id="PIRSF001439">
    <property type="entry name" value="CryM"/>
    <property type="match status" value="1"/>
</dbReference>
<dbReference type="Proteomes" id="UP001149400">
    <property type="component" value="Unassembled WGS sequence"/>
</dbReference>
<name>A0ABT5QXU9_9GAMM</name>
<dbReference type="InterPro" id="IPR023401">
    <property type="entry name" value="ODC_N"/>
</dbReference>
<accession>A0ABT5QXU9</accession>
<organism evidence="1 2">
    <name type="scientific">Enterovibrio gelatinilyticus</name>
    <dbReference type="NCBI Taxonomy" id="2899819"/>
    <lineage>
        <taxon>Bacteria</taxon>
        <taxon>Pseudomonadati</taxon>
        <taxon>Pseudomonadota</taxon>
        <taxon>Gammaproteobacteria</taxon>
        <taxon>Vibrionales</taxon>
        <taxon>Vibrionaceae</taxon>
        <taxon>Enterovibrio</taxon>
    </lineage>
</organism>
<dbReference type="SUPFAM" id="SSF51735">
    <property type="entry name" value="NAD(P)-binding Rossmann-fold domains"/>
    <property type="match status" value="1"/>
</dbReference>
<dbReference type="Pfam" id="PF02423">
    <property type="entry name" value="OCD_Mu_crystall"/>
    <property type="match status" value="1"/>
</dbReference>
<sequence length="313" mass="33471">MKSGREYWGGKMIYLDENQTAQLISHDLAYIAVKEALVAATCNETRLFPVVNASGPQTDSVFSLKSACTSTLVGWKTGTYWPDNQNIPCHGTTVFLLSPQTGELVAAVAASKVNAYRTAAADAVAVDYLARKDASVLSVFGTGHQAEYEVLAISAVRHISRVIVVGRNKSNTESFVGRLAKQGVPAEAGTAQFACEHTDIIVTATTAKEPLFVADWVKAGTHISAMGADKIGKQELPVALYQYAKLYCDHEPQSLVIGEFQHTQDASITEIGKVIAGESAGRESANDITVFDSSGIAVQDLFVAAKLIELSQK</sequence>
<dbReference type="EMBL" id="JAJUBC010000006">
    <property type="protein sequence ID" value="MDD1792848.1"/>
    <property type="molecule type" value="Genomic_DNA"/>
</dbReference>
<dbReference type="Gene3D" id="3.30.1780.10">
    <property type="entry name" value="ornithine cyclodeaminase, domain 1"/>
    <property type="match status" value="1"/>
</dbReference>
<gene>
    <name evidence="1" type="ORF">LRP50_06895</name>
</gene>
<keyword evidence="2" id="KW-1185">Reference proteome</keyword>
<dbReference type="PANTHER" id="PTHR13812:SF19">
    <property type="entry name" value="KETIMINE REDUCTASE MU-CRYSTALLIN"/>
    <property type="match status" value="1"/>
</dbReference>
<dbReference type="InterPro" id="IPR036291">
    <property type="entry name" value="NAD(P)-bd_dom_sf"/>
</dbReference>
<evidence type="ECO:0000313" key="1">
    <source>
        <dbReference type="EMBL" id="MDD1792848.1"/>
    </source>
</evidence>
<dbReference type="PANTHER" id="PTHR13812">
    <property type="entry name" value="KETIMINE REDUCTASE MU-CRYSTALLIN"/>
    <property type="match status" value="1"/>
</dbReference>
<dbReference type="RefSeq" id="WP_274163727.1">
    <property type="nucleotide sequence ID" value="NZ_JAJUBC010000006.1"/>
</dbReference>
<reference evidence="1" key="1">
    <citation type="submission" date="2021-12" db="EMBL/GenBank/DDBJ databases">
        <title>Enterovibrio ZSDZ35 sp. nov. and Enterovibrio ZSDZ42 sp. nov., isolated from coastal seawater in Qingdao.</title>
        <authorList>
            <person name="Zhang P."/>
        </authorList>
    </citation>
    <scope>NUCLEOTIDE SEQUENCE</scope>
    <source>
        <strain evidence="1">ZSDZ42</strain>
    </source>
</reference>
<dbReference type="InterPro" id="IPR003462">
    <property type="entry name" value="ODC_Mu_crystall"/>
</dbReference>
<evidence type="ECO:0000313" key="2">
    <source>
        <dbReference type="Proteomes" id="UP001149400"/>
    </source>
</evidence>
<dbReference type="Gene3D" id="3.40.50.720">
    <property type="entry name" value="NAD(P)-binding Rossmann-like Domain"/>
    <property type="match status" value="1"/>
</dbReference>
<protein>
    <submittedName>
        <fullName evidence="1">Ornithine cyclodeaminase family protein</fullName>
    </submittedName>
</protein>
<comment type="caution">
    <text evidence="1">The sequence shown here is derived from an EMBL/GenBank/DDBJ whole genome shotgun (WGS) entry which is preliminary data.</text>
</comment>